<evidence type="ECO:0000313" key="3">
    <source>
        <dbReference type="Proteomes" id="UP000822142"/>
    </source>
</evidence>
<sequence length="150" mass="16731">MKLSTKGRYGLRAMIDLALYSDEEAVSIQSISARQNISDNYLEQLVRKLKKEGLVVSVRGAQGGYRLAKPADEISVGDVLRALEGSLEAVSCGEGNNLHCQGEDLCVTRYVWQRINRSIQETVDSIMISQLVEESRKVREKGQIKVQKCD</sequence>
<organism evidence="2 3">
    <name type="scientific">Blautia hansenii</name>
    <name type="common">Ruminococcus hansenii</name>
    <dbReference type="NCBI Taxonomy" id="1322"/>
    <lineage>
        <taxon>Bacteria</taxon>
        <taxon>Bacillati</taxon>
        <taxon>Bacillota</taxon>
        <taxon>Clostridia</taxon>
        <taxon>Lachnospirales</taxon>
        <taxon>Lachnospiraceae</taxon>
        <taxon>Blautia</taxon>
    </lineage>
</organism>
<dbReference type="Pfam" id="PF02082">
    <property type="entry name" value="Rrf2"/>
    <property type="match status" value="1"/>
</dbReference>
<dbReference type="InterPro" id="IPR036388">
    <property type="entry name" value="WH-like_DNA-bd_sf"/>
</dbReference>
<dbReference type="EMBL" id="JAAITA010000001">
    <property type="protein sequence ID" value="NSJ84931.1"/>
    <property type="molecule type" value="Genomic_DNA"/>
</dbReference>
<protein>
    <submittedName>
        <fullName evidence="2">Rrf2 family transcriptional regulator</fullName>
    </submittedName>
</protein>
<dbReference type="InterPro" id="IPR000944">
    <property type="entry name" value="Tscrpt_reg_Rrf2"/>
</dbReference>
<dbReference type="InterPro" id="IPR036390">
    <property type="entry name" value="WH_DNA-bd_sf"/>
</dbReference>
<dbReference type="PANTHER" id="PTHR33221:SF5">
    <property type="entry name" value="HTH-TYPE TRANSCRIPTIONAL REGULATOR ISCR"/>
    <property type="match status" value="1"/>
</dbReference>
<evidence type="ECO:0000313" key="2">
    <source>
        <dbReference type="EMBL" id="NSJ84931.1"/>
    </source>
</evidence>
<dbReference type="RefSeq" id="WP_173747399.1">
    <property type="nucleotide sequence ID" value="NZ_JAAITA010000001.1"/>
</dbReference>
<evidence type="ECO:0000256" key="1">
    <source>
        <dbReference type="ARBA" id="ARBA00023125"/>
    </source>
</evidence>
<accession>A0ABX2I3A5</accession>
<reference evidence="2 3" key="1">
    <citation type="journal article" date="2020" name="Cell Host Microbe">
        <title>Functional and Genomic Variation between Human-Derived Isolates of Lachnospiraceae Reveals Inter- and Intra-Species Diversity.</title>
        <authorList>
            <person name="Sorbara M.T."/>
            <person name="Littmann E.R."/>
            <person name="Fontana E."/>
            <person name="Moody T.U."/>
            <person name="Kohout C.E."/>
            <person name="Gjonbalaj M."/>
            <person name="Eaton V."/>
            <person name="Seok R."/>
            <person name="Leiner I.M."/>
            <person name="Pamer E.G."/>
        </authorList>
    </citation>
    <scope>NUCLEOTIDE SEQUENCE [LARGE SCALE GENOMIC DNA]</scope>
    <source>
        <strain evidence="2 3">MSK.15.26</strain>
    </source>
</reference>
<keyword evidence="3" id="KW-1185">Reference proteome</keyword>
<dbReference type="PROSITE" id="PS01332">
    <property type="entry name" value="HTH_RRF2_1"/>
    <property type="match status" value="1"/>
</dbReference>
<gene>
    <name evidence="2" type="ORF">G5A70_01745</name>
</gene>
<name>A0ABX2I3A5_BLAHA</name>
<comment type="caution">
    <text evidence="2">The sequence shown here is derived from an EMBL/GenBank/DDBJ whole genome shotgun (WGS) entry which is preliminary data.</text>
</comment>
<dbReference type="PANTHER" id="PTHR33221">
    <property type="entry name" value="WINGED HELIX-TURN-HELIX TRANSCRIPTIONAL REGULATOR, RRF2 FAMILY"/>
    <property type="match status" value="1"/>
</dbReference>
<dbReference type="Proteomes" id="UP000822142">
    <property type="component" value="Unassembled WGS sequence"/>
</dbReference>
<dbReference type="PROSITE" id="PS51197">
    <property type="entry name" value="HTH_RRF2_2"/>
    <property type="match status" value="1"/>
</dbReference>
<proteinExistence type="predicted"/>
<dbReference type="SUPFAM" id="SSF46785">
    <property type="entry name" value="Winged helix' DNA-binding domain"/>
    <property type="match status" value="1"/>
</dbReference>
<dbReference type="Gene3D" id="1.10.10.10">
    <property type="entry name" value="Winged helix-like DNA-binding domain superfamily/Winged helix DNA-binding domain"/>
    <property type="match status" value="1"/>
</dbReference>
<dbReference type="InterPro" id="IPR030489">
    <property type="entry name" value="TR_Rrf2-type_CS"/>
</dbReference>
<dbReference type="NCBIfam" id="TIGR00738">
    <property type="entry name" value="rrf2_super"/>
    <property type="match status" value="1"/>
</dbReference>
<keyword evidence="1" id="KW-0238">DNA-binding</keyword>